<dbReference type="InterPro" id="IPR051477">
    <property type="entry name" value="Expansin_CellWall"/>
</dbReference>
<dbReference type="InterPro" id="IPR049818">
    <property type="entry name" value="Expansin_EXLX1-like"/>
</dbReference>
<dbReference type="AlphaFoldDB" id="A0A137P8I1"/>
<name>A0A137P8I1_CONC2</name>
<dbReference type="GO" id="GO:0050832">
    <property type="term" value="P:defense response to fungus"/>
    <property type="evidence" value="ECO:0007669"/>
    <property type="project" value="InterPro"/>
</dbReference>
<dbReference type="OrthoDB" id="406505at2759"/>
<keyword evidence="1 2" id="KW-0732">Signal</keyword>
<proteinExistence type="predicted"/>
<feature type="signal peptide" evidence="2">
    <location>
        <begin position="1"/>
        <end position="23"/>
    </location>
</feature>
<dbReference type="InterPro" id="IPR007117">
    <property type="entry name" value="Expansin_CBD"/>
</dbReference>
<keyword evidence="5" id="KW-1185">Reference proteome</keyword>
<reference evidence="4 5" key="1">
    <citation type="journal article" date="2015" name="Genome Biol. Evol.">
        <title>Phylogenomic analyses indicate that early fungi evolved digesting cell walls of algal ancestors of land plants.</title>
        <authorList>
            <person name="Chang Y."/>
            <person name="Wang S."/>
            <person name="Sekimoto S."/>
            <person name="Aerts A.L."/>
            <person name="Choi C."/>
            <person name="Clum A."/>
            <person name="LaButti K.M."/>
            <person name="Lindquist E.A."/>
            <person name="Yee Ngan C."/>
            <person name="Ohm R.A."/>
            <person name="Salamov A.A."/>
            <person name="Grigoriev I.V."/>
            <person name="Spatafora J.W."/>
            <person name="Berbee M.L."/>
        </authorList>
    </citation>
    <scope>NUCLEOTIDE SEQUENCE [LARGE SCALE GENOMIC DNA]</scope>
    <source>
        <strain evidence="4 5">NRRL 28638</strain>
    </source>
</reference>
<dbReference type="InterPro" id="IPR001153">
    <property type="entry name" value="Barwin_dom"/>
</dbReference>
<feature type="domain" description="Expansin-like EG45" evidence="3">
    <location>
        <begin position="27"/>
        <end position="122"/>
    </location>
</feature>
<dbReference type="Pfam" id="PF00967">
    <property type="entry name" value="Barwin"/>
    <property type="match status" value="1"/>
</dbReference>
<dbReference type="NCBIfam" id="NF041144">
    <property type="entry name" value="expansin_EXLX1"/>
    <property type="match status" value="1"/>
</dbReference>
<dbReference type="PROSITE" id="PS50842">
    <property type="entry name" value="EXPANSIN_EG45"/>
    <property type="match status" value="1"/>
</dbReference>
<accession>A0A137P8I1</accession>
<dbReference type="SUPFAM" id="SSF50685">
    <property type="entry name" value="Barwin-like endoglucanases"/>
    <property type="match status" value="1"/>
</dbReference>
<dbReference type="EMBL" id="KQ964478">
    <property type="protein sequence ID" value="KXN71313.1"/>
    <property type="molecule type" value="Genomic_DNA"/>
</dbReference>
<dbReference type="SUPFAM" id="SSF49590">
    <property type="entry name" value="PHL pollen allergen"/>
    <property type="match status" value="1"/>
</dbReference>
<dbReference type="Gene3D" id="2.60.40.760">
    <property type="entry name" value="Expansin, cellulose-binding-like domain"/>
    <property type="match status" value="1"/>
</dbReference>
<evidence type="ECO:0000256" key="2">
    <source>
        <dbReference type="SAM" id="SignalP"/>
    </source>
</evidence>
<evidence type="ECO:0000256" key="1">
    <source>
        <dbReference type="ARBA" id="ARBA00022729"/>
    </source>
</evidence>
<feature type="chain" id="PRO_5007294597" evidence="2">
    <location>
        <begin position="24"/>
        <end position="212"/>
    </location>
</feature>
<dbReference type="InterPro" id="IPR036908">
    <property type="entry name" value="RlpA-like_sf"/>
</dbReference>
<dbReference type="CDD" id="cd22272">
    <property type="entry name" value="DPBB_EXLX1-like"/>
    <property type="match status" value="1"/>
</dbReference>
<dbReference type="InterPro" id="IPR036749">
    <property type="entry name" value="Expansin_CBD_sf"/>
</dbReference>
<organism evidence="4 5">
    <name type="scientific">Conidiobolus coronatus (strain ATCC 28846 / CBS 209.66 / NRRL 28638)</name>
    <name type="common">Delacroixia coronata</name>
    <dbReference type="NCBI Taxonomy" id="796925"/>
    <lineage>
        <taxon>Eukaryota</taxon>
        <taxon>Fungi</taxon>
        <taxon>Fungi incertae sedis</taxon>
        <taxon>Zoopagomycota</taxon>
        <taxon>Entomophthoromycotina</taxon>
        <taxon>Entomophthoromycetes</taxon>
        <taxon>Entomophthorales</taxon>
        <taxon>Ancylistaceae</taxon>
        <taxon>Conidiobolus</taxon>
    </lineage>
</organism>
<dbReference type="GO" id="GO:0042742">
    <property type="term" value="P:defense response to bacterium"/>
    <property type="evidence" value="ECO:0007669"/>
    <property type="project" value="InterPro"/>
</dbReference>
<protein>
    <submittedName>
        <fullName evidence="4">Carbohydrate-binding module family 63 protein</fullName>
    </submittedName>
</protein>
<dbReference type="InterPro" id="IPR007112">
    <property type="entry name" value="Expansin/allergen_DPBB_dom"/>
</dbReference>
<dbReference type="STRING" id="796925.A0A137P8I1"/>
<dbReference type="OMA" id="KQGSNPW"/>
<dbReference type="PANTHER" id="PTHR31836">
    <property type="match status" value="1"/>
</dbReference>
<dbReference type="Gene3D" id="2.40.40.10">
    <property type="entry name" value="RlpA-like domain"/>
    <property type="match status" value="1"/>
</dbReference>
<gene>
    <name evidence="4" type="ORF">CONCODRAFT_78434</name>
</gene>
<evidence type="ECO:0000259" key="3">
    <source>
        <dbReference type="PROSITE" id="PS50842"/>
    </source>
</evidence>
<dbReference type="Proteomes" id="UP000070444">
    <property type="component" value="Unassembled WGS sequence"/>
</dbReference>
<evidence type="ECO:0000313" key="4">
    <source>
        <dbReference type="EMBL" id="KXN71313.1"/>
    </source>
</evidence>
<evidence type="ECO:0000313" key="5">
    <source>
        <dbReference type="Proteomes" id="UP000070444"/>
    </source>
</evidence>
<sequence>MYKLILPLLAISAQCAISGTGNASYDTNPDGYGKCSFPAGYSTYFTGVGPSVFAGSASCGACIEVTNPKNNKSVIVRVSDQCAGCGAGDLNLNKPAFEQIGDPFDGRIPVTWKEVKCNNTPGNLVYQWWAGSNRWWAAVQVRNHAQAITKLEVFDGAQWKQMSRREDNYFVVSGVGAGPLKVKLTGTDGKTVEDAAIPILEAGGPVTSSGQL</sequence>
<dbReference type="Pfam" id="PF01357">
    <property type="entry name" value="Expansin_C"/>
    <property type="match status" value="1"/>
</dbReference>
<dbReference type="PANTHER" id="PTHR31836:SF21">
    <property type="entry name" value="EXPANSIN-LIKE PROTEIN 7"/>
    <property type="match status" value="1"/>
</dbReference>